<evidence type="ECO:0000259" key="1">
    <source>
        <dbReference type="Pfam" id="PF13860"/>
    </source>
</evidence>
<dbReference type="NCBIfam" id="TIGR04183">
    <property type="entry name" value="Por_Secre_tail"/>
    <property type="match status" value="1"/>
</dbReference>
<dbReference type="Pfam" id="PF13860">
    <property type="entry name" value="FlgD_ig"/>
    <property type="match status" value="1"/>
</dbReference>
<dbReference type="Gene3D" id="2.60.40.10">
    <property type="entry name" value="Immunoglobulins"/>
    <property type="match status" value="1"/>
</dbReference>
<dbReference type="InterPro" id="IPR025965">
    <property type="entry name" value="FlgD/Vpr_Ig-like"/>
</dbReference>
<feature type="domain" description="FlgD/Vpr Ig-like" evidence="1">
    <location>
        <begin position="385"/>
        <end position="437"/>
    </location>
</feature>
<gene>
    <name evidence="2" type="ORF">METZ01_LOCUS1800</name>
</gene>
<dbReference type="InterPro" id="IPR026444">
    <property type="entry name" value="Secre_tail"/>
</dbReference>
<proteinExistence type="predicted"/>
<name>A0A381N2Y4_9ZZZZ</name>
<protein>
    <recommendedName>
        <fullName evidence="1">FlgD/Vpr Ig-like domain-containing protein</fullName>
    </recommendedName>
</protein>
<reference evidence="2" key="1">
    <citation type="submission" date="2018-05" db="EMBL/GenBank/DDBJ databases">
        <authorList>
            <person name="Lanie J.A."/>
            <person name="Ng W.-L."/>
            <person name="Kazmierczak K.M."/>
            <person name="Andrzejewski T.M."/>
            <person name="Davidsen T.M."/>
            <person name="Wayne K.J."/>
            <person name="Tettelin H."/>
            <person name="Glass J.I."/>
            <person name="Rusch D."/>
            <person name="Podicherti R."/>
            <person name="Tsui H.-C.T."/>
            <person name="Winkler M.E."/>
        </authorList>
    </citation>
    <scope>NUCLEOTIDE SEQUENCE</scope>
</reference>
<dbReference type="EMBL" id="UINC01000095">
    <property type="protein sequence ID" value="SUZ48946.1"/>
    <property type="molecule type" value="Genomic_DNA"/>
</dbReference>
<accession>A0A381N2Y4</accession>
<evidence type="ECO:0000313" key="2">
    <source>
        <dbReference type="EMBL" id="SUZ48946.1"/>
    </source>
</evidence>
<organism evidence="2">
    <name type="scientific">marine metagenome</name>
    <dbReference type="NCBI Taxonomy" id="408172"/>
    <lineage>
        <taxon>unclassified sequences</taxon>
        <taxon>metagenomes</taxon>
        <taxon>ecological metagenomes</taxon>
    </lineage>
</organism>
<sequence length="450" mass="51215">METTIWQTYPQDEVVVVGIINTSNQTQINNFIEENSLTFPILFDPGSPGGVQGGDTYNDYYLPNDGSPYPRDFIVDQEGTLQYANNEIDTEWMHYVLSECLFETQSAYSQMVFVEDFTAAEWCPYCPVASLTMNELYDQNPEQIVSIQWQVGSQYFNEEDCQYYQLGNCVDARGSLYDVTGIPTEVFNGTGIVVGADIDWENFARYDSAFQSLSENMTDYDIMIDGSKEGSNINYSIDIVNDNDSVFYGHNLHVFIVEDSILTTWNYQGSGDSLAFARNVVRDWFTDSLSYDSSNGNQIFSGSFVIDQNEWNTDQIKIIAILQDELTNEVYQAAQQNVNHFESLDIDQNGLKESPNIPLSYFLYQNHPNPFNPTTRINYKLPDNEFVSIYIIDIMGREIKSLVNTNQEAGFKSVQWDATNNLGQSVSAGMYIYTIQAGEFRQTKKMVLLK</sequence>
<dbReference type="Gene3D" id="2.60.40.4070">
    <property type="match status" value="1"/>
</dbReference>
<dbReference type="AlphaFoldDB" id="A0A381N2Y4"/>
<dbReference type="Gene3D" id="3.40.30.10">
    <property type="entry name" value="Glutaredoxin"/>
    <property type="match status" value="2"/>
</dbReference>
<dbReference type="SUPFAM" id="SSF52833">
    <property type="entry name" value="Thioredoxin-like"/>
    <property type="match status" value="2"/>
</dbReference>
<dbReference type="InterPro" id="IPR013783">
    <property type="entry name" value="Ig-like_fold"/>
</dbReference>
<dbReference type="InterPro" id="IPR036249">
    <property type="entry name" value="Thioredoxin-like_sf"/>
</dbReference>